<comment type="similarity">
    <text evidence="2">Belongs to the eukaryotic RPC7 RNA polymerase subunit family.</text>
</comment>
<dbReference type="Pfam" id="PF11705">
    <property type="entry name" value="RNA_pol_3_Rpc31"/>
    <property type="match status" value="1"/>
</dbReference>
<dbReference type="InterPro" id="IPR024661">
    <property type="entry name" value="RNA_pol_III_Rpc31"/>
</dbReference>
<dbReference type="GO" id="GO:0006383">
    <property type="term" value="P:transcription by RNA polymerase III"/>
    <property type="evidence" value="ECO:0007669"/>
    <property type="project" value="InterPro"/>
</dbReference>
<dbReference type="WBParaSite" id="ACAC_0000346901-mRNA-1">
    <property type="protein sequence ID" value="ACAC_0000346901-mRNA-1"/>
    <property type="gene ID" value="ACAC_0000346901"/>
</dbReference>
<evidence type="ECO:0000256" key="4">
    <source>
        <dbReference type="SAM" id="MobiDB-lite"/>
    </source>
</evidence>
<feature type="compositionally biased region" description="Basic and acidic residues" evidence="4">
    <location>
        <begin position="47"/>
        <end position="58"/>
    </location>
</feature>
<reference evidence="5" key="1">
    <citation type="submission" date="2012-09" db="EMBL/GenBank/DDBJ databases">
        <authorList>
            <person name="Martin A.A."/>
        </authorList>
    </citation>
    <scope>NUCLEOTIDE SEQUENCE</scope>
</reference>
<accession>A0A0K0D090</accession>
<dbReference type="AlphaFoldDB" id="A0A0K0D090"/>
<evidence type="ECO:0000256" key="1">
    <source>
        <dbReference type="ARBA" id="ARBA00004123"/>
    </source>
</evidence>
<proteinExistence type="inferred from homology"/>
<feature type="region of interest" description="Disordered" evidence="4">
    <location>
        <begin position="47"/>
        <end position="118"/>
    </location>
</feature>
<dbReference type="STRING" id="6313.A0A0K0D090"/>
<evidence type="ECO:0000256" key="3">
    <source>
        <dbReference type="ARBA" id="ARBA00023242"/>
    </source>
</evidence>
<dbReference type="Proteomes" id="UP000035642">
    <property type="component" value="Unassembled WGS sequence"/>
</dbReference>
<evidence type="ECO:0000313" key="5">
    <source>
        <dbReference type="Proteomes" id="UP000035642"/>
    </source>
</evidence>
<protein>
    <submittedName>
        <fullName evidence="6">DNA-directed RNA polymerase III subunit</fullName>
    </submittedName>
</protein>
<keyword evidence="5" id="KW-1185">Reference proteome</keyword>
<organism evidence="5 6">
    <name type="scientific">Angiostrongylus cantonensis</name>
    <name type="common">Rat lungworm</name>
    <dbReference type="NCBI Taxonomy" id="6313"/>
    <lineage>
        <taxon>Eukaryota</taxon>
        <taxon>Metazoa</taxon>
        <taxon>Ecdysozoa</taxon>
        <taxon>Nematoda</taxon>
        <taxon>Chromadorea</taxon>
        <taxon>Rhabditida</taxon>
        <taxon>Rhabditina</taxon>
        <taxon>Rhabditomorpha</taxon>
        <taxon>Strongyloidea</taxon>
        <taxon>Metastrongylidae</taxon>
        <taxon>Angiostrongylus</taxon>
    </lineage>
</organism>
<feature type="compositionally biased region" description="Acidic residues" evidence="4">
    <location>
        <begin position="82"/>
        <end position="93"/>
    </location>
</feature>
<sequence length="118" mass="13540">MGGERRLTNDFSRLPMELCWRHERTECSTVKKRKVDCDTTKIIEQKLMKLEQAEKREDTTDEIEDEDGSEDSEEAPGSNLMSDEDFAEEDNDYCDTYFDNGEGYGDVGSDDNLGGEDY</sequence>
<reference evidence="6" key="2">
    <citation type="submission" date="2017-02" db="UniProtKB">
        <authorList>
            <consortium name="WormBaseParasite"/>
        </authorList>
    </citation>
    <scope>IDENTIFICATION</scope>
</reference>
<feature type="compositionally biased region" description="Acidic residues" evidence="4">
    <location>
        <begin position="59"/>
        <end position="74"/>
    </location>
</feature>
<comment type="subcellular location">
    <subcellularLocation>
        <location evidence="1">Nucleus</location>
    </subcellularLocation>
</comment>
<evidence type="ECO:0000256" key="2">
    <source>
        <dbReference type="ARBA" id="ARBA00008352"/>
    </source>
</evidence>
<name>A0A0K0D090_ANGCA</name>
<dbReference type="GO" id="GO:0005634">
    <property type="term" value="C:nucleus"/>
    <property type="evidence" value="ECO:0007669"/>
    <property type="project" value="UniProtKB-SubCell"/>
</dbReference>
<keyword evidence="3" id="KW-0539">Nucleus</keyword>
<evidence type="ECO:0000313" key="6">
    <source>
        <dbReference type="WBParaSite" id="ACAC_0000346901-mRNA-1"/>
    </source>
</evidence>